<dbReference type="EMBL" id="VUJU01003395">
    <property type="protein sequence ID" value="KAF0758033.1"/>
    <property type="molecule type" value="Genomic_DNA"/>
</dbReference>
<name>A0A6G0YLT1_APHCR</name>
<reference evidence="1 2" key="1">
    <citation type="submission" date="2019-08" db="EMBL/GenBank/DDBJ databases">
        <title>Whole genome of Aphis craccivora.</title>
        <authorList>
            <person name="Voronova N.V."/>
            <person name="Shulinski R.S."/>
            <person name="Bandarenka Y.V."/>
            <person name="Zhorov D.G."/>
            <person name="Warner D."/>
        </authorList>
    </citation>
    <scope>NUCLEOTIDE SEQUENCE [LARGE SCALE GENOMIC DNA]</scope>
    <source>
        <strain evidence="1">180601</strain>
        <tissue evidence="1">Whole Body</tissue>
    </source>
</reference>
<dbReference type="Proteomes" id="UP000478052">
    <property type="component" value="Unassembled WGS sequence"/>
</dbReference>
<evidence type="ECO:0000313" key="1">
    <source>
        <dbReference type="EMBL" id="KAF0758033.1"/>
    </source>
</evidence>
<organism evidence="1 2">
    <name type="scientific">Aphis craccivora</name>
    <name type="common">Cowpea aphid</name>
    <dbReference type="NCBI Taxonomy" id="307492"/>
    <lineage>
        <taxon>Eukaryota</taxon>
        <taxon>Metazoa</taxon>
        <taxon>Ecdysozoa</taxon>
        <taxon>Arthropoda</taxon>
        <taxon>Hexapoda</taxon>
        <taxon>Insecta</taxon>
        <taxon>Pterygota</taxon>
        <taxon>Neoptera</taxon>
        <taxon>Paraneoptera</taxon>
        <taxon>Hemiptera</taxon>
        <taxon>Sternorrhyncha</taxon>
        <taxon>Aphidomorpha</taxon>
        <taxon>Aphidoidea</taxon>
        <taxon>Aphididae</taxon>
        <taxon>Aphidini</taxon>
        <taxon>Aphis</taxon>
        <taxon>Aphis</taxon>
    </lineage>
</organism>
<dbReference type="OrthoDB" id="6775123at2759"/>
<proteinExistence type="predicted"/>
<keyword evidence="2" id="KW-1185">Reference proteome</keyword>
<comment type="caution">
    <text evidence="1">The sequence shown here is derived from an EMBL/GenBank/DDBJ whole genome shotgun (WGS) entry which is preliminary data.</text>
</comment>
<gene>
    <name evidence="1" type="ORF">FWK35_00008273</name>
</gene>
<sequence length="74" mass="8557">MTRVLKMFLLKRYLRSYSHKTVEKMINNKVSSIIESNKKRLVPVIKTIIFCGHNNTSLRGHRDDGILDIDSALV</sequence>
<evidence type="ECO:0000313" key="2">
    <source>
        <dbReference type="Proteomes" id="UP000478052"/>
    </source>
</evidence>
<accession>A0A6G0YLT1</accession>
<dbReference type="AlphaFoldDB" id="A0A6G0YLT1"/>
<protein>
    <submittedName>
        <fullName evidence="1">Zinc finger MYM-type protein 1-like</fullName>
    </submittedName>
</protein>